<accession>A0AAP0IDU0</accession>
<reference evidence="2 3" key="1">
    <citation type="submission" date="2024-01" db="EMBL/GenBank/DDBJ databases">
        <title>Genome assemblies of Stephania.</title>
        <authorList>
            <person name="Yang L."/>
        </authorList>
    </citation>
    <scope>NUCLEOTIDE SEQUENCE [LARGE SCALE GENOMIC DNA]</scope>
    <source>
        <strain evidence="2">JXDWG</strain>
        <tissue evidence="2">Leaf</tissue>
    </source>
</reference>
<dbReference type="Proteomes" id="UP001419268">
    <property type="component" value="Unassembled WGS sequence"/>
</dbReference>
<feature type="region of interest" description="Disordered" evidence="1">
    <location>
        <begin position="117"/>
        <end position="141"/>
    </location>
</feature>
<evidence type="ECO:0008006" key="4">
    <source>
        <dbReference type="Google" id="ProtNLM"/>
    </source>
</evidence>
<proteinExistence type="predicted"/>
<sequence length="156" mass="18609">MTKIFKRWMITEGYCWKSVPDHQNEIYWERWKPYFRWDPSTGEAIVRAAYDAKACVRYGALMHELRALGVRPDFVTDEAWNRYRDYWASADFRASLRRLHITKKTKRVALAKLVRRREEHTQATPDHRLMRSSSTTMRRGSAQRGVFMGSDHLPEE</sequence>
<comment type="caution">
    <text evidence="2">The sequence shown here is derived from an EMBL/GenBank/DDBJ whole genome shotgun (WGS) entry which is preliminary data.</text>
</comment>
<feature type="compositionally biased region" description="Basic and acidic residues" evidence="1">
    <location>
        <begin position="117"/>
        <end position="129"/>
    </location>
</feature>
<dbReference type="AlphaFoldDB" id="A0AAP0IDU0"/>
<protein>
    <recommendedName>
        <fullName evidence="4">Transposase</fullName>
    </recommendedName>
</protein>
<evidence type="ECO:0000313" key="2">
    <source>
        <dbReference type="EMBL" id="KAK9112892.1"/>
    </source>
</evidence>
<evidence type="ECO:0000313" key="3">
    <source>
        <dbReference type="Proteomes" id="UP001419268"/>
    </source>
</evidence>
<name>A0AAP0IDU0_9MAGN</name>
<organism evidence="2 3">
    <name type="scientific">Stephania cephalantha</name>
    <dbReference type="NCBI Taxonomy" id="152367"/>
    <lineage>
        <taxon>Eukaryota</taxon>
        <taxon>Viridiplantae</taxon>
        <taxon>Streptophyta</taxon>
        <taxon>Embryophyta</taxon>
        <taxon>Tracheophyta</taxon>
        <taxon>Spermatophyta</taxon>
        <taxon>Magnoliopsida</taxon>
        <taxon>Ranunculales</taxon>
        <taxon>Menispermaceae</taxon>
        <taxon>Menispermoideae</taxon>
        <taxon>Cissampelideae</taxon>
        <taxon>Stephania</taxon>
    </lineage>
</organism>
<dbReference type="EMBL" id="JBBNAG010000008">
    <property type="protein sequence ID" value="KAK9112892.1"/>
    <property type="molecule type" value="Genomic_DNA"/>
</dbReference>
<evidence type="ECO:0000256" key="1">
    <source>
        <dbReference type="SAM" id="MobiDB-lite"/>
    </source>
</evidence>
<keyword evidence="3" id="KW-1185">Reference proteome</keyword>
<gene>
    <name evidence="2" type="ORF">Scep_020411</name>
</gene>